<evidence type="ECO:0000259" key="1">
    <source>
        <dbReference type="PROSITE" id="PS51910"/>
    </source>
</evidence>
<comment type="caution">
    <text evidence="2">The sequence shown here is derived from an EMBL/GenBank/DDBJ whole genome shotgun (WGS) entry which is preliminary data.</text>
</comment>
<organism evidence="2 3">
    <name type="scientific">Laceyella tengchongensis</name>
    <dbReference type="NCBI Taxonomy" id="574699"/>
    <lineage>
        <taxon>Bacteria</taxon>
        <taxon>Bacillati</taxon>
        <taxon>Bacillota</taxon>
        <taxon>Bacilli</taxon>
        <taxon>Bacillales</taxon>
        <taxon>Thermoactinomycetaceae</taxon>
        <taxon>Laceyella</taxon>
    </lineage>
</organism>
<dbReference type="Proteomes" id="UP001157946">
    <property type="component" value="Unassembled WGS sequence"/>
</dbReference>
<name>A0AA45WQW5_9BACL</name>
<evidence type="ECO:0000313" key="3">
    <source>
        <dbReference type="Proteomes" id="UP001157946"/>
    </source>
</evidence>
<dbReference type="Pfam" id="PF00704">
    <property type="entry name" value="Glyco_hydro_18"/>
    <property type="match status" value="1"/>
</dbReference>
<dbReference type="Gene3D" id="2.60.120.560">
    <property type="entry name" value="Exo-inulinase, domain 1"/>
    <property type="match status" value="1"/>
</dbReference>
<dbReference type="Gene3D" id="3.20.20.80">
    <property type="entry name" value="Glycosidases"/>
    <property type="match status" value="1"/>
</dbReference>
<dbReference type="PROSITE" id="PS51910">
    <property type="entry name" value="GH18_2"/>
    <property type="match status" value="1"/>
</dbReference>
<accession>A0AA45WQW5</accession>
<dbReference type="InterPro" id="IPR001223">
    <property type="entry name" value="Glyco_hydro18_cat"/>
</dbReference>
<dbReference type="GO" id="GO:0005975">
    <property type="term" value="P:carbohydrate metabolic process"/>
    <property type="evidence" value="ECO:0007669"/>
    <property type="project" value="InterPro"/>
</dbReference>
<dbReference type="AlphaFoldDB" id="A0AA45WQW5"/>
<gene>
    <name evidence="2" type="ORF">SAMN06265361_105264</name>
</gene>
<dbReference type="PANTHER" id="PTHR46066">
    <property type="entry name" value="CHITINASE DOMAIN-CONTAINING PROTEIN 1 FAMILY MEMBER"/>
    <property type="match status" value="1"/>
</dbReference>
<dbReference type="EMBL" id="FXTU01000005">
    <property type="protein sequence ID" value="SMP27437.1"/>
    <property type="molecule type" value="Genomic_DNA"/>
</dbReference>
<dbReference type="Gene3D" id="2.60.120.260">
    <property type="entry name" value="Galactose-binding domain-like"/>
    <property type="match status" value="1"/>
</dbReference>
<proteinExistence type="predicted"/>
<protein>
    <submittedName>
        <fullName evidence="2">Glycosyl hydrolases family 18</fullName>
    </submittedName>
</protein>
<dbReference type="GO" id="GO:0016787">
    <property type="term" value="F:hydrolase activity"/>
    <property type="evidence" value="ECO:0007669"/>
    <property type="project" value="UniProtKB-KW"/>
</dbReference>
<dbReference type="SUPFAM" id="SSF51445">
    <property type="entry name" value="(Trans)glycosidases"/>
    <property type="match status" value="1"/>
</dbReference>
<feature type="domain" description="GH18" evidence="1">
    <location>
        <begin position="5"/>
        <end position="300"/>
    </location>
</feature>
<keyword evidence="2" id="KW-0378">Hydrolase</keyword>
<evidence type="ECO:0000313" key="2">
    <source>
        <dbReference type="EMBL" id="SMP27437.1"/>
    </source>
</evidence>
<dbReference type="PANTHER" id="PTHR46066:SF2">
    <property type="entry name" value="CHITINASE DOMAIN-CONTAINING PROTEIN 1"/>
    <property type="match status" value="1"/>
</dbReference>
<sequence length="836" mass="95692">MSSLRTRHREFLSWVRTSEQLEVVERFGNKFSAVCLFWFDIQADGSLTEAISDLEKAMARARQIHEKWPHIRWLLTVKNDGVPSRINPVVSNHQGAQDRFIQEVHRILNQYSWVDGLDADFERLPNDQVDNIYQLYDRLFAEIKSRTANRFLHLDLPPMVAAHETIGPEKWCDYGRLKDRCDTAQIMTYGFAWAGSAPGSTAPLDWQRSVIRYAVSAFDPMQVYMGVAAYGYRWEISKYPKTASQPYRGFGGGFPDFLRWMIGELSHTDSYRGGAETQAYIPFFSYFDEQDAVHQLFLHIYDYVDAGEDADTTSLNNGRFGDRSFLTAYGKDQVVSFDGTVSDQTVDDADVVQGAMIRTGAYVSPRKPTAGETEGYAKWTFYVPEEGAYDVVAQVEYPWFDQQKLVVKIDGIPQVIGEVPQHYPYHRQVHWTKVARLTLTPGEHVFEVLGEGSQYGTIFYGFRVCRQFQESREAGEATFTLMPRKFRDRNGMAAWPYENKFKLTLEAVRRPPEPALIFYDDFRDWQDQLPSDKYIIHSGAWKVNKDKNDPAPRQYTWVSGSGKFTLNTSRFTNVTVDANLRVEEEGMAGVLFKDLWFCLNMNYKGGRYELHQGGTRLATQWPGGPLALNTYYRLRMKVRGREVVCLLNDIPVIRHTLAEEVGAGAWGVQSDVAMSCDLLVGADSHWHYPQEAMDIILPDGTEQTLGRIPRSGITWDEKWGFFYLESGDELDTRLEPPDGMDKLIIKDWDYLHSAPFTLTEGDYPVKVRMRDQGIWLSRIYLGDADGFSIAVFPFAETILRQGDIAAYEFKARGIGLWSVGQEDPQLWHMLVDQVDG</sequence>
<reference evidence="2" key="1">
    <citation type="submission" date="2017-05" db="EMBL/GenBank/DDBJ databases">
        <authorList>
            <person name="Varghese N."/>
            <person name="Submissions S."/>
        </authorList>
    </citation>
    <scope>NUCLEOTIDE SEQUENCE</scope>
    <source>
        <strain evidence="2">DSM 45262</strain>
    </source>
</reference>
<keyword evidence="3" id="KW-1185">Reference proteome</keyword>
<dbReference type="RefSeq" id="WP_284724480.1">
    <property type="nucleotide sequence ID" value="NZ_FXTU01000005.1"/>
</dbReference>
<dbReference type="InterPro" id="IPR017853">
    <property type="entry name" value="GH"/>
</dbReference>